<dbReference type="PANTHER" id="PTHR34978">
    <property type="entry name" value="POSSIBLE SENSOR-TRANSDUCER PROTEIN BLAR"/>
    <property type="match status" value="1"/>
</dbReference>
<name>A0A146G7Q7_TERSA</name>
<gene>
    <name evidence="6" type="ORF">TSACC_22157</name>
</gene>
<dbReference type="EMBL" id="BDCO01000002">
    <property type="protein sequence ID" value="GAT33739.1"/>
    <property type="molecule type" value="Genomic_DNA"/>
</dbReference>
<dbReference type="PANTHER" id="PTHR34978:SF3">
    <property type="entry name" value="SLR0241 PROTEIN"/>
    <property type="match status" value="1"/>
</dbReference>
<proteinExistence type="inferred from homology"/>
<dbReference type="STRING" id="690879.TSACC_22157"/>
<comment type="similarity">
    <text evidence="1">Belongs to the bacterial secretin family.</text>
</comment>
<feature type="transmembrane region" description="Helical" evidence="3">
    <location>
        <begin position="286"/>
        <end position="304"/>
    </location>
</feature>
<dbReference type="GO" id="GO:0009306">
    <property type="term" value="P:protein secretion"/>
    <property type="evidence" value="ECO:0007669"/>
    <property type="project" value="InterPro"/>
</dbReference>
<dbReference type="Pfam" id="PF00263">
    <property type="entry name" value="Secretin"/>
    <property type="match status" value="1"/>
</dbReference>
<dbReference type="InParanoid" id="A0A146G7Q7"/>
<evidence type="ECO:0000259" key="4">
    <source>
        <dbReference type="Pfam" id="PF00263"/>
    </source>
</evidence>
<comment type="caution">
    <text evidence="6">The sequence shown here is derived from an EMBL/GenBank/DDBJ whole genome shotgun (WGS) entry which is preliminary data.</text>
</comment>
<organism evidence="6 7">
    <name type="scientific">Terrimicrobium sacchariphilum</name>
    <dbReference type="NCBI Taxonomy" id="690879"/>
    <lineage>
        <taxon>Bacteria</taxon>
        <taxon>Pseudomonadati</taxon>
        <taxon>Verrucomicrobiota</taxon>
        <taxon>Terrimicrobiia</taxon>
        <taxon>Terrimicrobiales</taxon>
        <taxon>Terrimicrobiaceae</taxon>
        <taxon>Terrimicrobium</taxon>
    </lineage>
</organism>
<keyword evidence="3" id="KW-0812">Transmembrane</keyword>
<dbReference type="AlphaFoldDB" id="A0A146G7Q7"/>
<keyword evidence="3" id="KW-0472">Membrane</keyword>
<evidence type="ECO:0000256" key="3">
    <source>
        <dbReference type="SAM" id="Phobius"/>
    </source>
</evidence>
<dbReference type="RefSeq" id="WP_075079438.1">
    <property type="nucleotide sequence ID" value="NZ_BDCO01000002.1"/>
</dbReference>
<evidence type="ECO:0000256" key="2">
    <source>
        <dbReference type="SAM" id="MobiDB-lite"/>
    </source>
</evidence>
<protein>
    <submittedName>
        <fullName evidence="6">Signal transducer regulating beta-lactamase production</fullName>
    </submittedName>
</protein>
<feature type="transmembrane region" description="Helical" evidence="3">
    <location>
        <begin position="31"/>
        <end position="53"/>
    </location>
</feature>
<evidence type="ECO:0000256" key="1">
    <source>
        <dbReference type="RuleBase" id="RU004003"/>
    </source>
</evidence>
<feature type="transmembrane region" description="Helical" evidence="3">
    <location>
        <begin position="94"/>
        <end position="118"/>
    </location>
</feature>
<feature type="transmembrane region" description="Helical" evidence="3">
    <location>
        <begin position="6"/>
        <end position="24"/>
    </location>
</feature>
<dbReference type="Pfam" id="PF05569">
    <property type="entry name" value="Peptidase_M56"/>
    <property type="match status" value="1"/>
</dbReference>
<keyword evidence="3" id="KW-1133">Transmembrane helix</keyword>
<keyword evidence="7" id="KW-1185">Reference proteome</keyword>
<sequence>MFLHWLGTTSVAGTASLVLALAFIPWARKLLGARAAFVLWIFPLVAFVIPSLFPSPAGVLPRVDDLPPVVATVFLPSSHDALPTSAPASTPAPVVPWVFIIWATGAFCLFTAASVRWLRTLQIVHRSTPVTGALPDITLPRRTSIRESDLIHSPAMCGLFSPVILLPLGWADRLDPASLRWILLHEKGHICRGDMLWSWCFQVVRALHWFNPLMWLAERTSRVDMEMACDEWVLSHERSRAEDYGEAILRIASLPSDHWYMRTGMAESRRGLTRRIRHLALANPRGWWSVVIAVALGTCAMALLSPSAKSQSPQGTPAAASHAGSRVEIGAKFIEMTPALAEKFFGNTPGQFQSILKKEAFEKLIESLSQAQGVDLASSPKVTTRSGQRAVIQVVREFRYPSEFSPPADNQTPPSPNAFVSEPVGLTLEVEPFVADDERIILNLKPRMVELLGLVDYAGAKPKISDPKEDTIQAAMRPAANTSGAINMPVFRTREMQTTAVLRSGETIVLGGLSHADSPSMTAFPGGKATEGREGEHVLYTLITARITPADTTEVPANPPPARAAKDLPSGVPVPDKLGFVTSPHAPDMGYVDVRGLPSGSEVRCPYTGKLFLVP</sequence>
<dbReference type="InterPro" id="IPR004846">
    <property type="entry name" value="T2SS/T3SS_dom"/>
</dbReference>
<feature type="region of interest" description="Disordered" evidence="2">
    <location>
        <begin position="551"/>
        <end position="571"/>
    </location>
</feature>
<dbReference type="InterPro" id="IPR052173">
    <property type="entry name" value="Beta-lactam_resp_regulator"/>
</dbReference>
<reference evidence="7" key="1">
    <citation type="journal article" date="2017" name="Genome Announc.">
        <title>Draft Genome Sequence of Terrimicrobium sacchariphilum NM-5T, a Facultative Anaerobic Soil Bacterium of the Class Spartobacteria.</title>
        <authorList>
            <person name="Qiu Y.L."/>
            <person name="Tourlousse D.M."/>
            <person name="Matsuura N."/>
            <person name="Ohashi A."/>
            <person name="Sekiguchi Y."/>
        </authorList>
    </citation>
    <scope>NUCLEOTIDE SEQUENCE [LARGE SCALE GENOMIC DNA]</scope>
    <source>
        <strain evidence="7">NM-5</strain>
    </source>
</reference>
<dbReference type="CDD" id="cd07341">
    <property type="entry name" value="M56_BlaR1_MecR1_like"/>
    <property type="match status" value="1"/>
</dbReference>
<evidence type="ECO:0000313" key="7">
    <source>
        <dbReference type="Proteomes" id="UP000076023"/>
    </source>
</evidence>
<accession>A0A146G7Q7</accession>
<dbReference type="InterPro" id="IPR008756">
    <property type="entry name" value="Peptidase_M56"/>
</dbReference>
<dbReference type="Proteomes" id="UP000076023">
    <property type="component" value="Unassembled WGS sequence"/>
</dbReference>
<feature type="domain" description="Peptidase M56" evidence="5">
    <location>
        <begin position="6"/>
        <end position="278"/>
    </location>
</feature>
<evidence type="ECO:0000313" key="6">
    <source>
        <dbReference type="EMBL" id="GAT33739.1"/>
    </source>
</evidence>
<feature type="domain" description="Type II/III secretion system secretin-like" evidence="4">
    <location>
        <begin position="368"/>
        <end position="516"/>
    </location>
</feature>
<evidence type="ECO:0000259" key="5">
    <source>
        <dbReference type="Pfam" id="PF05569"/>
    </source>
</evidence>